<feature type="region of interest" description="Disordered" evidence="1">
    <location>
        <begin position="56"/>
        <end position="85"/>
    </location>
</feature>
<sequence>MFIKSAASETNQGKAIQSINEKWGGTDRTWNGRETIGVQVCKKKYTPFIFTIETTDDGEENDAKNGNAAATSTAASGTTTTAGNGGRKKIVKVVRVFGCPHHSQFRKEKIECYGTRKGWENFGQWSLRKAQQLARRETNRLNNKNKDNGDDCSSEDTKQGIKSLPSSSSSKGNTSNLDNEEIKTICHNGKCTWKMKEKYDNVYNEIMGYGSSSEEDI</sequence>
<accession>A0A1E7F268</accession>
<dbReference type="AlphaFoldDB" id="A0A1E7F268"/>
<dbReference type="EMBL" id="KV784365">
    <property type="protein sequence ID" value="OEU12298.1"/>
    <property type="molecule type" value="Genomic_DNA"/>
</dbReference>
<name>A0A1E7F268_9STRA</name>
<organism evidence="2 3">
    <name type="scientific">Fragilariopsis cylindrus CCMP1102</name>
    <dbReference type="NCBI Taxonomy" id="635003"/>
    <lineage>
        <taxon>Eukaryota</taxon>
        <taxon>Sar</taxon>
        <taxon>Stramenopiles</taxon>
        <taxon>Ochrophyta</taxon>
        <taxon>Bacillariophyta</taxon>
        <taxon>Bacillariophyceae</taxon>
        <taxon>Bacillariophycidae</taxon>
        <taxon>Bacillariales</taxon>
        <taxon>Bacillariaceae</taxon>
        <taxon>Fragilariopsis</taxon>
    </lineage>
</organism>
<proteinExistence type="predicted"/>
<protein>
    <submittedName>
        <fullName evidence="2">Uncharacterized protein</fullName>
    </submittedName>
</protein>
<feature type="region of interest" description="Disordered" evidence="1">
    <location>
        <begin position="138"/>
        <end position="179"/>
    </location>
</feature>
<dbReference type="Proteomes" id="UP000095751">
    <property type="component" value="Unassembled WGS sequence"/>
</dbReference>
<evidence type="ECO:0000256" key="1">
    <source>
        <dbReference type="SAM" id="MobiDB-lite"/>
    </source>
</evidence>
<dbReference type="InParanoid" id="A0A1E7F268"/>
<feature type="compositionally biased region" description="Low complexity" evidence="1">
    <location>
        <begin position="65"/>
        <end position="82"/>
    </location>
</feature>
<feature type="compositionally biased region" description="Basic and acidic residues" evidence="1">
    <location>
        <begin position="138"/>
        <end position="159"/>
    </location>
</feature>
<evidence type="ECO:0000313" key="3">
    <source>
        <dbReference type="Proteomes" id="UP000095751"/>
    </source>
</evidence>
<gene>
    <name evidence="2" type="ORF">FRACYDRAFT_210998</name>
</gene>
<keyword evidence="3" id="KW-1185">Reference proteome</keyword>
<dbReference type="OrthoDB" id="42414at2759"/>
<reference evidence="2 3" key="1">
    <citation type="submission" date="2016-09" db="EMBL/GenBank/DDBJ databases">
        <title>Extensive genetic diversity and differential bi-allelic expression allows diatom success in the polar Southern Ocean.</title>
        <authorList>
            <consortium name="DOE Joint Genome Institute"/>
            <person name="Mock T."/>
            <person name="Otillar R.P."/>
            <person name="Strauss J."/>
            <person name="Dupont C."/>
            <person name="Frickenhaus S."/>
            <person name="Maumus F."/>
            <person name="Mcmullan M."/>
            <person name="Sanges R."/>
            <person name="Schmutz J."/>
            <person name="Toseland A."/>
            <person name="Valas R."/>
            <person name="Veluchamy A."/>
            <person name="Ward B.J."/>
            <person name="Allen A."/>
            <person name="Barry K."/>
            <person name="Falciatore A."/>
            <person name="Ferrante M."/>
            <person name="Fortunato A.E."/>
            <person name="Gloeckner G."/>
            <person name="Gruber A."/>
            <person name="Hipkin R."/>
            <person name="Janech M."/>
            <person name="Kroth P."/>
            <person name="Leese F."/>
            <person name="Lindquist E."/>
            <person name="Lyon B.R."/>
            <person name="Martin J."/>
            <person name="Mayer C."/>
            <person name="Parker M."/>
            <person name="Quesneville H."/>
            <person name="Raymond J."/>
            <person name="Uhlig C."/>
            <person name="Valentin K.U."/>
            <person name="Worden A.Z."/>
            <person name="Armbrust E.V."/>
            <person name="Bowler C."/>
            <person name="Green B."/>
            <person name="Moulton V."/>
            <person name="Van Oosterhout C."/>
            <person name="Grigoriev I."/>
        </authorList>
    </citation>
    <scope>NUCLEOTIDE SEQUENCE [LARGE SCALE GENOMIC DNA]</scope>
    <source>
        <strain evidence="2 3">CCMP1102</strain>
    </source>
</reference>
<dbReference type="KEGG" id="fcy:FRACYDRAFT_210998"/>
<evidence type="ECO:0000313" key="2">
    <source>
        <dbReference type="EMBL" id="OEU12298.1"/>
    </source>
</evidence>